<dbReference type="InterPro" id="IPR029058">
    <property type="entry name" value="AB_hydrolase_fold"/>
</dbReference>
<feature type="region of interest" description="Disordered" evidence="2">
    <location>
        <begin position="539"/>
        <end position="604"/>
    </location>
</feature>
<feature type="region of interest" description="Disordered" evidence="2">
    <location>
        <begin position="685"/>
        <end position="707"/>
    </location>
</feature>
<organism evidence="4">
    <name type="scientific">Phaffia rhodozyma</name>
    <name type="common">Yeast</name>
    <name type="synonym">Xanthophyllomyces dendrorhous</name>
    <dbReference type="NCBI Taxonomy" id="264483"/>
    <lineage>
        <taxon>Eukaryota</taxon>
        <taxon>Fungi</taxon>
        <taxon>Dikarya</taxon>
        <taxon>Basidiomycota</taxon>
        <taxon>Agaricomycotina</taxon>
        <taxon>Tremellomycetes</taxon>
        <taxon>Cystofilobasidiales</taxon>
        <taxon>Mrakiaceae</taxon>
        <taxon>Phaffia</taxon>
    </lineage>
</organism>
<feature type="domain" description="DUF676" evidence="3">
    <location>
        <begin position="256"/>
        <end position="306"/>
    </location>
</feature>
<evidence type="ECO:0000256" key="2">
    <source>
        <dbReference type="SAM" id="MobiDB-lite"/>
    </source>
</evidence>
<name>A0A0F7SWW7_PHARH</name>
<evidence type="ECO:0000259" key="3">
    <source>
        <dbReference type="Pfam" id="PF05057"/>
    </source>
</evidence>
<reference evidence="4" key="1">
    <citation type="submission" date="2014-08" db="EMBL/GenBank/DDBJ databases">
        <authorList>
            <person name="Sharma Rahul"/>
            <person name="Thines Marco"/>
        </authorList>
    </citation>
    <scope>NUCLEOTIDE SEQUENCE</scope>
</reference>
<feature type="compositionally biased region" description="Low complexity" evidence="2">
    <location>
        <begin position="628"/>
        <end position="649"/>
    </location>
</feature>
<sequence>MTTPGSANPTALGVLARAFISNRIGASTGGINSPCISSGHVFHSSKRVTSKIPSSLNEPGPHRAVVSKVGCLSSSGRTLRTRPARSVKNKSQGGHLFCMTAATVDRRAVMEGGIKMERKQSAIRRSTFAPFSSRSASLGTVRLRQTGLSPPNLCTFSKRANSSSSQSQPQPTSVIKELMRSPDIYSPNFKPPKYKVVLCHGLYGYGVKGKPGSQIHYWANVQDVLMECGVDLLVVEVPSTGSIKERAKILHETLEKSCPGEEINFLAHSMGGLDCRYIITHIKNRSYKIKSLTCIATPHRGSPFMDWCNATIGLGVPAASEPITIKNPSPKLVPAWSLKYPLLSPLPTIQAEPKEPPSSNAPCPESTVQTTSSYFSFIPSSLMSVNPAQILSFIRDRLLYLCDSPAYYNLTTSFCNDYFNPTTPDDPDVRYFSIAARAISINPLHPLWWTKLVLDHTALAGEAERDGFAGEKYEGNDGMVSVSSAKWGEFLGIVDDCNHWELRARNNFFERMIFRFPVLLTPNFSSALSSVYDSSSTPIPASSSPSSSTSIPTIPSSHASTSISSTPTSSAATFTTSQGGQGKLTFSPSTSELHSMPPTDGGWTLPDINASVSSYIESSKSLFGANATPSTDPTSSPKTTSSSLRSSSSDNKIKQVEKQTNSFYESQVSSALGKVAKYLPFPFGGLGKTPDGEQGTPVDTQAREKKEGVEEKFELGRFYRAVVSHLHQRGL</sequence>
<accession>A0A0F7SWW7</accession>
<dbReference type="AlphaFoldDB" id="A0A0F7SWW7"/>
<evidence type="ECO:0000256" key="1">
    <source>
        <dbReference type="ARBA" id="ARBA00007920"/>
    </source>
</evidence>
<evidence type="ECO:0000313" key="4">
    <source>
        <dbReference type="EMBL" id="CED84603.1"/>
    </source>
</evidence>
<feature type="compositionally biased region" description="Low complexity" evidence="2">
    <location>
        <begin position="539"/>
        <end position="577"/>
    </location>
</feature>
<keyword evidence="4" id="KW-0378">Hydrolase</keyword>
<protein>
    <submittedName>
        <fullName evidence="4">E</fullName>
        <ecNumber evidence="4">3.1.1.3</ecNumber>
    </submittedName>
</protein>
<dbReference type="SUPFAM" id="SSF53474">
    <property type="entry name" value="alpha/beta-Hydrolases"/>
    <property type="match status" value="1"/>
</dbReference>
<proteinExistence type="inferred from homology"/>
<feature type="compositionally biased region" description="Polar residues" evidence="2">
    <location>
        <begin position="584"/>
        <end position="593"/>
    </location>
</feature>
<dbReference type="InterPro" id="IPR007751">
    <property type="entry name" value="DUF676_lipase-like"/>
</dbReference>
<comment type="similarity">
    <text evidence="1">Belongs to the putative lipase ROG1 family.</text>
</comment>
<dbReference type="GO" id="GO:0004806">
    <property type="term" value="F:triacylglycerol lipase activity"/>
    <property type="evidence" value="ECO:0007669"/>
    <property type="project" value="UniProtKB-EC"/>
</dbReference>
<dbReference type="PANTHER" id="PTHR11440">
    <property type="entry name" value="LECITHIN-CHOLESTEROL ACYLTRANSFERASE-RELATED"/>
    <property type="match status" value="1"/>
</dbReference>
<dbReference type="Gene3D" id="3.40.50.1820">
    <property type="entry name" value="alpha/beta hydrolase"/>
    <property type="match status" value="1"/>
</dbReference>
<feature type="region of interest" description="Disordered" evidence="2">
    <location>
        <begin position="625"/>
        <end position="654"/>
    </location>
</feature>
<dbReference type="EMBL" id="LN483166">
    <property type="protein sequence ID" value="CED84603.1"/>
    <property type="molecule type" value="Genomic_DNA"/>
</dbReference>
<dbReference type="Pfam" id="PF05057">
    <property type="entry name" value="DUF676"/>
    <property type="match status" value="1"/>
</dbReference>
<dbReference type="EC" id="3.1.1.3" evidence="4"/>